<name>A0A8S4AIV7_9TELE</name>
<accession>A0A8S4AIV7</accession>
<dbReference type="GO" id="GO:2000095">
    <property type="term" value="P:regulation of Wnt signaling pathway, planar cell polarity pathway"/>
    <property type="evidence" value="ECO:0007669"/>
    <property type="project" value="TreeGrafter"/>
</dbReference>
<keyword evidence="5" id="KW-0879">Wnt signaling pathway</keyword>
<feature type="region of interest" description="Disordered" evidence="8">
    <location>
        <begin position="1346"/>
        <end position="1377"/>
    </location>
</feature>
<dbReference type="GO" id="GO:0005737">
    <property type="term" value="C:cytoplasm"/>
    <property type="evidence" value="ECO:0007669"/>
    <property type="project" value="UniProtKB-SubCell"/>
</dbReference>
<protein>
    <submittedName>
        <fullName evidence="9">(Atlantic silverside) hypothetical protein</fullName>
    </submittedName>
</protein>
<dbReference type="GO" id="GO:0046329">
    <property type="term" value="P:negative regulation of JNK cascade"/>
    <property type="evidence" value="ECO:0007669"/>
    <property type="project" value="TreeGrafter"/>
</dbReference>
<feature type="compositionally biased region" description="Polar residues" evidence="8">
    <location>
        <begin position="1356"/>
        <end position="1375"/>
    </location>
</feature>
<feature type="compositionally biased region" description="Low complexity" evidence="8">
    <location>
        <begin position="637"/>
        <end position="664"/>
    </location>
</feature>
<dbReference type="Proteomes" id="UP000677803">
    <property type="component" value="Unassembled WGS sequence"/>
</dbReference>
<dbReference type="GO" id="GO:0016055">
    <property type="term" value="P:Wnt signaling pathway"/>
    <property type="evidence" value="ECO:0007669"/>
    <property type="project" value="UniProtKB-KW"/>
</dbReference>
<dbReference type="PANTHER" id="PTHR15919">
    <property type="entry name" value="DAPPER-RELATED"/>
    <property type="match status" value="1"/>
</dbReference>
<dbReference type="Pfam" id="PF15324">
    <property type="entry name" value="TALPID3"/>
    <property type="match status" value="2"/>
</dbReference>
<keyword evidence="4" id="KW-0963">Cytoplasm</keyword>
<keyword evidence="6 7" id="KW-0175">Coiled coil</keyword>
<feature type="compositionally biased region" description="Polar residues" evidence="8">
    <location>
        <begin position="372"/>
        <end position="382"/>
    </location>
</feature>
<evidence type="ECO:0000256" key="6">
    <source>
        <dbReference type="ARBA" id="ARBA00023054"/>
    </source>
</evidence>
<feature type="coiled-coil region" evidence="7">
    <location>
        <begin position="826"/>
        <end position="861"/>
    </location>
</feature>
<feature type="region of interest" description="Disordered" evidence="8">
    <location>
        <begin position="902"/>
        <end position="921"/>
    </location>
</feature>
<feature type="compositionally biased region" description="Acidic residues" evidence="8">
    <location>
        <begin position="308"/>
        <end position="322"/>
    </location>
</feature>
<evidence type="ECO:0000256" key="8">
    <source>
        <dbReference type="SAM" id="MobiDB-lite"/>
    </source>
</evidence>
<dbReference type="InterPro" id="IPR024843">
    <property type="entry name" value="Dapper"/>
</dbReference>
<evidence type="ECO:0000256" key="4">
    <source>
        <dbReference type="ARBA" id="ARBA00022490"/>
    </source>
</evidence>
<feature type="region of interest" description="Disordered" evidence="8">
    <location>
        <begin position="195"/>
        <end position="224"/>
    </location>
</feature>
<dbReference type="GO" id="GO:0007224">
    <property type="term" value="P:smoothened signaling pathway"/>
    <property type="evidence" value="ECO:0007669"/>
    <property type="project" value="InterPro"/>
</dbReference>
<feature type="region of interest" description="Disordered" evidence="8">
    <location>
        <begin position="1"/>
        <end position="27"/>
    </location>
</feature>
<evidence type="ECO:0000256" key="2">
    <source>
        <dbReference type="ARBA" id="ARBA00010807"/>
    </source>
</evidence>
<evidence type="ECO:0000256" key="3">
    <source>
        <dbReference type="ARBA" id="ARBA00022473"/>
    </source>
</evidence>
<keyword evidence="3" id="KW-0217">Developmental protein</keyword>
<feature type="region of interest" description="Disordered" evidence="8">
    <location>
        <begin position="162"/>
        <end position="183"/>
    </location>
</feature>
<feature type="compositionally biased region" description="Basic and acidic residues" evidence="8">
    <location>
        <begin position="589"/>
        <end position="604"/>
    </location>
</feature>
<feature type="compositionally biased region" description="Pro residues" evidence="8">
    <location>
        <begin position="621"/>
        <end position="636"/>
    </location>
</feature>
<feature type="region of interest" description="Disordered" evidence="8">
    <location>
        <begin position="732"/>
        <end position="815"/>
    </location>
</feature>
<feature type="region of interest" description="Disordered" evidence="8">
    <location>
        <begin position="270"/>
        <end position="327"/>
    </location>
</feature>
<evidence type="ECO:0000256" key="7">
    <source>
        <dbReference type="SAM" id="Coils"/>
    </source>
</evidence>
<proteinExistence type="inferred from homology"/>
<dbReference type="EMBL" id="CAJRST010002224">
    <property type="protein sequence ID" value="CAG5866950.1"/>
    <property type="molecule type" value="Genomic_DNA"/>
</dbReference>
<feature type="compositionally biased region" description="Polar residues" evidence="8">
    <location>
        <begin position="1"/>
        <end position="13"/>
    </location>
</feature>
<keyword evidence="10" id="KW-1185">Reference proteome</keyword>
<comment type="subcellular location">
    <subcellularLocation>
        <location evidence="1">Cytoplasm</location>
    </subcellularLocation>
</comment>
<evidence type="ECO:0000313" key="10">
    <source>
        <dbReference type="Proteomes" id="UP000677803"/>
    </source>
</evidence>
<feature type="region of interest" description="Disordered" evidence="8">
    <location>
        <begin position="415"/>
        <end position="435"/>
    </location>
</feature>
<dbReference type="OrthoDB" id="9448112at2759"/>
<feature type="region of interest" description="Disordered" evidence="8">
    <location>
        <begin position="1504"/>
        <end position="1545"/>
    </location>
</feature>
<organism evidence="9 10">
    <name type="scientific">Menidia menidia</name>
    <name type="common">Atlantic silverside</name>
    <dbReference type="NCBI Taxonomy" id="238744"/>
    <lineage>
        <taxon>Eukaryota</taxon>
        <taxon>Metazoa</taxon>
        <taxon>Chordata</taxon>
        <taxon>Craniata</taxon>
        <taxon>Vertebrata</taxon>
        <taxon>Euteleostomi</taxon>
        <taxon>Actinopterygii</taxon>
        <taxon>Neopterygii</taxon>
        <taxon>Teleostei</taxon>
        <taxon>Neoteleostei</taxon>
        <taxon>Acanthomorphata</taxon>
        <taxon>Ovalentaria</taxon>
        <taxon>Atherinomorphae</taxon>
        <taxon>Atheriniformes</taxon>
        <taxon>Atherinopsidae</taxon>
        <taxon>Menidiinae</taxon>
        <taxon>Menidia</taxon>
    </lineage>
</organism>
<dbReference type="PANTHER" id="PTHR15919:SF12">
    <property type="entry name" value="DAPPER HOMOLOG 1"/>
    <property type="match status" value="1"/>
</dbReference>
<feature type="region of interest" description="Disordered" evidence="8">
    <location>
        <begin position="481"/>
        <end position="664"/>
    </location>
</feature>
<feature type="compositionally biased region" description="Low complexity" evidence="8">
    <location>
        <begin position="542"/>
        <end position="568"/>
    </location>
</feature>
<feature type="compositionally biased region" description="Basic and acidic residues" evidence="8">
    <location>
        <begin position="278"/>
        <end position="290"/>
    </location>
</feature>
<gene>
    <name evidence="9" type="ORF">MMEN_LOCUS3648</name>
</gene>
<comment type="caution">
    <text evidence="9">The sequence shown here is derived from an EMBL/GenBank/DDBJ whole genome shotgun (WGS) entry which is preliminary data.</text>
</comment>
<feature type="compositionally biased region" description="Acidic residues" evidence="8">
    <location>
        <begin position="747"/>
        <end position="756"/>
    </location>
</feature>
<comment type="similarity">
    <text evidence="2">Belongs to the dapper family.</text>
</comment>
<reference evidence="9" key="1">
    <citation type="submission" date="2021-05" db="EMBL/GenBank/DDBJ databases">
        <authorList>
            <person name="Tigano A."/>
        </authorList>
    </citation>
    <scope>NUCLEOTIDE SEQUENCE</scope>
</reference>
<feature type="compositionally biased region" description="Acidic residues" evidence="8">
    <location>
        <begin position="1516"/>
        <end position="1530"/>
    </location>
</feature>
<dbReference type="GO" id="GO:0090090">
    <property type="term" value="P:negative regulation of canonical Wnt signaling pathway"/>
    <property type="evidence" value="ECO:0007669"/>
    <property type="project" value="TreeGrafter"/>
</dbReference>
<feature type="region of interest" description="Disordered" evidence="8">
    <location>
        <begin position="351"/>
        <end position="382"/>
    </location>
</feature>
<dbReference type="InterPro" id="IPR029246">
    <property type="entry name" value="TALPID3"/>
</dbReference>
<evidence type="ECO:0000313" key="9">
    <source>
        <dbReference type="EMBL" id="CAG5866950.1"/>
    </source>
</evidence>
<evidence type="ECO:0000256" key="1">
    <source>
        <dbReference type="ARBA" id="ARBA00004496"/>
    </source>
</evidence>
<sequence length="1597" mass="176947">MLQTPNRSSNTKEPQAKFKPIKTGSNNPTLFKTISPKTILKTTTSHFKLYRTNTCKAGQVLRQVQRQKKVLEENLEALMKAKTGEILHCQLEALAANRDWTEEVQIKKTVDTWINTFSNDLQLQETKPDRVTGKKTDTQQVDADLSRTYGKVPYEGQRRTLKKNPYLHFSSPASPPSRKPRPRLVESIRGVRLRSCKTQTSPLPSLGQAEQHHEFSTPQRASLDPVHLTTTLTDSSPVAIAIPLGRPRMDSSKRERTQEVTLVPPARPQNIEVTTDNRTAEPQKRLDADKAPSAPSHGVLILERASEENEENEENEEDEEGDIFPGNDTLHVADINLVDFELKQSMNREYGDPSPTPAAYHGPAFPPVALSSHPTHNETAAQGISQQQNVLENRMVEWLSQHLLSRMIADIYQPPVSDPTMNQNDQTSHSELEERNTVSDIVEAAAGGSLEPLVETTVDSELMRQLVKEVLSETVAQVLGQKDALDGREDPGLEQPEPEPTAYEEEEQVPLVPTPVPTPLPSEVRLSTETPPVTTPTPSKPSSPLNMEPPELTTAPEPVTTPATTPEPHFAERNASLVSHSSPLPIWGDSKRTVDEEKPEDHVETQQTQLVMSIEEEEPHPSSPVHPPSPPPPLSPAPAEGSLEPSSSSTEDSSSSRSTVTAETEAALNHISEGELLISVSQQAPLTEEEAFGSFSSSLQEVLDMDLDPPTVEQIHGHHLLLTLVTKMNQGVTHKEARRQPEGSWGMEDEMEEDVSVGEVRDCETTKPIRTRNPAQQDRTRNAAEAGHQGEEEEEEDGQHRGNTQRVRPEGMPLSRERLDAVVSGIRELDRLRRRQKALVRAALEEEEDEEEREVLLSSEENILMLRIQLSCLRRRDAGLMTQLQELDQQISDLRLDIDVSPDQAETDSRPSSGFYELSDGASGSLSNSSHSVYSECLFSATDTDGHFPSTDELASCMERDVLVGGLCTDSSSSGAVCRLLSALHPHHMDASSSALSTEFQSSYYIDRLAQNGTNIYHYPSPLSAMAIQSSTFLNTFCYGRHDRDETGAKCLKHETSLISESVSDLLPAKSTYCQAPLGYYSQKNMESYIYSLLQRRAQPIRSSRPRTTISTDPSKNIQRQTGLCGRQASGTGSCMSTLKESEMKPSCLTGGTAEGSKESKEKDTQTVFLDNINMIQNGFKFNGNGIQNMPVSIADPLNVFREPGSPPSNSTQKETSRLCCTTLQEQLLKSPCPVNVQSGSRKKGPKREGADRLLELTALGTSSQILKEGRVREGGKSRNSVCCPTKRSRVKNVKSNRKNVRTTNKIETTMETVLANENKEMLLDRRSDKYRYKSSSRELQLLENGGTKQKVSKKGASSSMNCISTSIPESQGQETKTTLTLSTLRTSVFMHHHHKNRHHKCSSHCQHPHRHRHSQVVVAKPQYKRKDYRRSHAVLEIPYDRTTKQARQHHKKEGMCNSATNMYTPFEGKHGSPYSKITGSDSEYSAECTSLFHSTIVDTSENESSYTTNCFGDSESSEEEGTTASDTEESLGGGAGDRKRGVRSGWGQLGTVRVNFAGQETSTAQTKAFVKVKASYNLKKKILRFKTGSLKLMTTV</sequence>
<dbReference type="Pfam" id="PF15268">
    <property type="entry name" value="Dapper"/>
    <property type="match status" value="2"/>
</dbReference>
<evidence type="ECO:0000256" key="5">
    <source>
        <dbReference type="ARBA" id="ARBA00022687"/>
    </source>
</evidence>